<dbReference type="InterPro" id="IPR035986">
    <property type="entry name" value="PKD_dom_sf"/>
</dbReference>
<dbReference type="InterPro" id="IPR052025">
    <property type="entry name" value="Xyloglucanase_GH74"/>
</dbReference>
<dbReference type="Pfam" id="PF13385">
    <property type="entry name" value="Laminin_G_3"/>
    <property type="match status" value="1"/>
</dbReference>
<feature type="domain" description="PKD" evidence="2">
    <location>
        <begin position="856"/>
        <end position="925"/>
    </location>
</feature>
<reference evidence="3" key="1">
    <citation type="submission" date="2022-01" db="EMBL/GenBank/DDBJ databases">
        <title>Draft genome sequence of Sabulilitoribacter arenilitoris KCTC 52401.</title>
        <authorList>
            <person name="Oh J.-S."/>
        </authorList>
    </citation>
    <scope>NUCLEOTIDE SEQUENCE</scope>
    <source>
        <strain evidence="3">HMF6543</strain>
    </source>
</reference>
<dbReference type="PANTHER" id="PTHR43739:SF5">
    <property type="entry name" value="EXO-ALPHA-SIALIDASE"/>
    <property type="match status" value="1"/>
</dbReference>
<dbReference type="InterPro" id="IPR026444">
    <property type="entry name" value="Secre_tail"/>
</dbReference>
<name>A0AAE3ELJ7_9FLAO</name>
<evidence type="ECO:0000256" key="1">
    <source>
        <dbReference type="ARBA" id="ARBA00022729"/>
    </source>
</evidence>
<comment type="caution">
    <text evidence="3">The sequence shown here is derived from an EMBL/GenBank/DDBJ whole genome shotgun (WGS) entry which is preliminary data.</text>
</comment>
<gene>
    <name evidence="3" type="ORF">L3X37_04555</name>
</gene>
<dbReference type="PROSITE" id="PS50093">
    <property type="entry name" value="PKD"/>
    <property type="match status" value="4"/>
</dbReference>
<dbReference type="SUPFAM" id="SSF49899">
    <property type="entry name" value="Concanavalin A-like lectins/glucanases"/>
    <property type="match status" value="1"/>
</dbReference>
<dbReference type="FunFam" id="2.60.40.10:FF:000270">
    <property type="entry name" value="Cell surface protein"/>
    <property type="match status" value="1"/>
</dbReference>
<dbReference type="CDD" id="cd00146">
    <property type="entry name" value="PKD"/>
    <property type="match status" value="4"/>
</dbReference>
<dbReference type="SUPFAM" id="SSF110296">
    <property type="entry name" value="Oligoxyloglucan reducing end-specific cellobiohydrolase"/>
    <property type="match status" value="3"/>
</dbReference>
<sequence length="1584" mass="173822">MKNNKSKFILLISILLLGFIYKSIEKKSHSINEENYPVWIDMMEQPSVNLEEARTAFDTYWQHNTHFKGDRSKQFERWYTRNSKRLDAYGNVVPYTHIISEFQKMRSSLAFEQKGQWYNYGPVNVGRKTNGDPKNGGRVKDIEFHPTDPNTYYVSTFKGGLFKTTDEGNTWIPITDHLPEQVFISKVLPSNPTTIFIGTNAGVLKSTDAGANWSSNLSGLPSNSTNALLIKPDNESIIIAGNNTGIYRSTNGGTSFTQVQSASKVSELRVHPTNPDIMYAGTNGTTSQFFRSSDGGITWVENTTDFGQGAFMKIAVTPAQPNYVYVINSRDHLDQDSFEGVYQSTDSGVTFTKQSGGTPCITGYSDSGSISRGQPNYNLFIVADPNNADILYAGGVKSWKSIDGGVNWTQVFNNVTADGYGLHLDQLTWAYSPLTDRLFAVNDGGIWYLNSDDKFQNITDGLPIAEVWECTQSQQNPTNVAGGTFHCGVKLNRDGVWYSQWGGDESTVLFDYSDDTYAYHFKYEKISRSVNGGLTFQRINSSSADRGEYTGTGVLDKSDVNTLFVGLFEVERINNARTATSSTAWTKISSFGGSTKIKKIEQSDANHNILYVSRGSGSFYRSDDVRTASPSFINLTSNLQGSGTINDIATHPTDENLVYILRGSKVYKSTDKGETWTDISNGLPSIPLLEMVYDSSSDEGIYIGTDLGVYYKDATLSNWIDYSNGLPAIRVSGMDIYYGATREDSFLTVSTDGRGFWRTALNDISLPAPTVNFNSDKAEVFKDGQVQFTNESSNVPVGSFIWTFEGGTPATSLEENPIVTYNTEGTFAVTLSYTTDSGIETKSVANYITVIPLPAPVADFTVDSQTVSEGNLINFTDSSLNEPASWNWTFEGGTPANSTDQNPSITYNTIGTYKVSLTVTNNTGSDTKEVVDYITVTENMGSGTLQAHYNFDENLNDDSSYGRNLSVIGGFTPTYVDDHNANPNSAYHSPGASNNYLTNGYKSIGADGERTVTAWIKTTAAGSRKTIVSWGTNSSGQMFNVMVENGNIRVEGGSCNVQNDDSSVARLDGNTWRHIAVTYDPADGDKASDVKLYIDGVFYANQPDSGDSFNSEATVINTDNTINNLQVGNANYNANYYWQGDLDDVRIYSEALTEQEIQDIMNDAPPVPPIADFSANVTTILQGDEVSFTDNSSGSPTTWSWIFIGADTESSNEENPTISYSTAGTYTVSLTVTNSEGSDTKTITDYITVNTPPPPVANFSADKTIIWEGEQVSYTDTSTNNPTSWAWTFEGGTPDTSTDQNPTITYNTEGSYKVILEATNIQGSDSKEIVDYITVKKPLDVNLSIDNYTVSSTSETCRNSNNGKINIIPKADYPYNAIITGEGFNQTSSFSLASPLNLENLLAGTYSICITIDEAPYYEQCFTVVINEPENLSVFSKVNNSKNTVSLELSGASSYTISLNKTEIVTTKSKVILNLQPNIANDLKVSTNKTCQGLYQETIILSGKDLFYPNPTSNELNILLGSMMENNKEAKVSIYTSLGRLVRIQKYPSANQKIKLDTSDLPKGSYIVSVEVGENFINHKMIKQ</sequence>
<dbReference type="PANTHER" id="PTHR43739">
    <property type="entry name" value="XYLOGLUCANASE (EUROFUNG)"/>
    <property type="match status" value="1"/>
</dbReference>
<dbReference type="GO" id="GO:0004553">
    <property type="term" value="F:hydrolase activity, hydrolyzing O-glycosyl compounds"/>
    <property type="evidence" value="ECO:0007669"/>
    <property type="project" value="UniProtKB-ARBA"/>
</dbReference>
<dbReference type="InterPro" id="IPR022409">
    <property type="entry name" value="PKD/Chitinase_dom"/>
</dbReference>
<dbReference type="CDD" id="cd15482">
    <property type="entry name" value="Sialidase_non-viral"/>
    <property type="match status" value="1"/>
</dbReference>
<protein>
    <submittedName>
        <fullName evidence="3">PKD domain-containing protein</fullName>
    </submittedName>
</protein>
<keyword evidence="4" id="KW-1185">Reference proteome</keyword>
<dbReference type="Gene3D" id="2.60.40.10">
    <property type="entry name" value="Immunoglobulins"/>
    <property type="match status" value="4"/>
</dbReference>
<dbReference type="SUPFAM" id="SSF49299">
    <property type="entry name" value="PKD domain"/>
    <property type="match status" value="4"/>
</dbReference>
<dbReference type="SMART" id="SM00089">
    <property type="entry name" value="PKD"/>
    <property type="match status" value="4"/>
</dbReference>
<dbReference type="InterPro" id="IPR013320">
    <property type="entry name" value="ConA-like_dom_sf"/>
</dbReference>
<dbReference type="RefSeq" id="WP_237238984.1">
    <property type="nucleotide sequence ID" value="NZ_JAKKDU010000004.1"/>
</dbReference>
<keyword evidence="1" id="KW-0732">Signal</keyword>
<feature type="domain" description="PKD" evidence="2">
    <location>
        <begin position="1169"/>
        <end position="1249"/>
    </location>
</feature>
<dbReference type="Proteomes" id="UP001199795">
    <property type="component" value="Unassembled WGS sequence"/>
</dbReference>
<dbReference type="GO" id="GO:0010411">
    <property type="term" value="P:xyloglucan metabolic process"/>
    <property type="evidence" value="ECO:0007669"/>
    <property type="project" value="TreeGrafter"/>
</dbReference>
<dbReference type="Pfam" id="PF18962">
    <property type="entry name" value="Por_Secre_tail"/>
    <property type="match status" value="1"/>
</dbReference>
<feature type="domain" description="PKD" evidence="2">
    <location>
        <begin position="769"/>
        <end position="850"/>
    </location>
</feature>
<dbReference type="EMBL" id="JAKKDU010000004">
    <property type="protein sequence ID" value="MCF7567635.1"/>
    <property type="molecule type" value="Genomic_DNA"/>
</dbReference>
<dbReference type="Gene3D" id="2.130.10.10">
    <property type="entry name" value="YVTN repeat-like/Quinoprotein amine dehydrogenase"/>
    <property type="match status" value="4"/>
</dbReference>
<evidence type="ECO:0000259" key="2">
    <source>
        <dbReference type="PROSITE" id="PS50093"/>
    </source>
</evidence>
<dbReference type="NCBIfam" id="TIGR04183">
    <property type="entry name" value="Por_Secre_tail"/>
    <property type="match status" value="1"/>
</dbReference>
<evidence type="ECO:0000313" key="3">
    <source>
        <dbReference type="EMBL" id="MCF7567635.1"/>
    </source>
</evidence>
<dbReference type="Gene3D" id="2.60.120.200">
    <property type="match status" value="1"/>
</dbReference>
<dbReference type="InterPro" id="IPR000601">
    <property type="entry name" value="PKD_dom"/>
</dbReference>
<proteinExistence type="predicted"/>
<organism evidence="3 4">
    <name type="scientific">Wocania arenilitoris</name>
    <dbReference type="NCBI Taxonomy" id="2044858"/>
    <lineage>
        <taxon>Bacteria</taxon>
        <taxon>Pseudomonadati</taxon>
        <taxon>Bacteroidota</taxon>
        <taxon>Flavobacteriia</taxon>
        <taxon>Flavobacteriales</taxon>
        <taxon>Flavobacteriaceae</taxon>
        <taxon>Wocania</taxon>
    </lineage>
</organism>
<accession>A0AAE3ELJ7</accession>
<evidence type="ECO:0000313" key="4">
    <source>
        <dbReference type="Proteomes" id="UP001199795"/>
    </source>
</evidence>
<dbReference type="Pfam" id="PF18911">
    <property type="entry name" value="PKD_4"/>
    <property type="match status" value="4"/>
</dbReference>
<dbReference type="InterPro" id="IPR013783">
    <property type="entry name" value="Ig-like_fold"/>
</dbReference>
<feature type="domain" description="PKD" evidence="2">
    <location>
        <begin position="1255"/>
        <end position="1324"/>
    </location>
</feature>
<dbReference type="InterPro" id="IPR015943">
    <property type="entry name" value="WD40/YVTN_repeat-like_dom_sf"/>
</dbReference>